<keyword evidence="3" id="KW-1185">Reference proteome</keyword>
<dbReference type="EMBL" id="SEOQ01001764">
    <property type="protein sequence ID" value="TFY50608.1"/>
    <property type="molecule type" value="Genomic_DNA"/>
</dbReference>
<organism evidence="2 3">
    <name type="scientific">Dentipellis fragilis</name>
    <dbReference type="NCBI Taxonomy" id="205917"/>
    <lineage>
        <taxon>Eukaryota</taxon>
        <taxon>Fungi</taxon>
        <taxon>Dikarya</taxon>
        <taxon>Basidiomycota</taxon>
        <taxon>Agaricomycotina</taxon>
        <taxon>Agaricomycetes</taxon>
        <taxon>Russulales</taxon>
        <taxon>Hericiaceae</taxon>
        <taxon>Dentipellis</taxon>
    </lineage>
</organism>
<evidence type="ECO:0000256" key="1">
    <source>
        <dbReference type="SAM" id="MobiDB-lite"/>
    </source>
</evidence>
<feature type="compositionally biased region" description="Polar residues" evidence="1">
    <location>
        <begin position="18"/>
        <end position="27"/>
    </location>
</feature>
<comment type="caution">
    <text evidence="2">The sequence shown here is derived from an EMBL/GenBank/DDBJ whole genome shotgun (WGS) entry which is preliminary data.</text>
</comment>
<name>A0A4Y9XLL9_9AGAM</name>
<evidence type="ECO:0000313" key="2">
    <source>
        <dbReference type="EMBL" id="TFY50608.1"/>
    </source>
</evidence>
<gene>
    <name evidence="2" type="ORF">EVG20_g11423</name>
</gene>
<protein>
    <submittedName>
        <fullName evidence="2">Uncharacterized protein</fullName>
    </submittedName>
</protein>
<proteinExistence type="predicted"/>
<reference evidence="2 3" key="1">
    <citation type="submission" date="2019-02" db="EMBL/GenBank/DDBJ databases">
        <title>Genome sequencing of the rare red list fungi Dentipellis fragilis.</title>
        <authorList>
            <person name="Buettner E."/>
            <person name="Kellner H."/>
        </authorList>
    </citation>
    <scope>NUCLEOTIDE SEQUENCE [LARGE SCALE GENOMIC DNA]</scope>
    <source>
        <strain evidence="2 3">DSM 105465</strain>
    </source>
</reference>
<feature type="region of interest" description="Disordered" evidence="1">
    <location>
        <begin position="1"/>
        <end position="50"/>
    </location>
</feature>
<dbReference type="AlphaFoldDB" id="A0A4Y9XLL9"/>
<evidence type="ECO:0000313" key="3">
    <source>
        <dbReference type="Proteomes" id="UP000298327"/>
    </source>
</evidence>
<dbReference type="Proteomes" id="UP000298327">
    <property type="component" value="Unassembled WGS sequence"/>
</dbReference>
<feature type="region of interest" description="Disordered" evidence="1">
    <location>
        <begin position="289"/>
        <end position="310"/>
    </location>
</feature>
<accession>A0A4Y9XLL9</accession>
<sequence length="310" mass="33829">MRPASLRVRTRASGAISCRSQKSMRTATPSSISCSPTRRRRRAHAPSHATGRLPALVISYGTADTPPERILAKVAAGSPGARQVRAVPGAYMRAETHFWRVGVQESNVNAHMAEGSANDANPIHRVLLRSLAPRVRCHAAVVTPRAARNANRERATTGMNPRVGSSMQRLSSCARQLLLRSDACRVHSLRSMLEERETRGVRLDSASCSWNVCMSPDVGGPRQCRGRNDRASLIRSQRAASGAITTPAGRSEQPYSHILMPPSASLIRKTGTSRPTRSRFAQLERHELVRDATHRALPRPPGRLPTARDG</sequence>